<evidence type="ECO:0000313" key="2">
    <source>
        <dbReference type="Proteomes" id="UP000018837"/>
    </source>
</evidence>
<dbReference type="AlphaFoldDB" id="W2C082"/>
<gene>
    <name evidence="1" type="ORF">N425_14200</name>
</gene>
<reference evidence="1 2" key="1">
    <citation type="submission" date="2013-11" db="EMBL/GenBank/DDBJ databases">
        <title>Single cell genomics of uncultured Tannerella BU063 (oral taxon 286).</title>
        <authorList>
            <person name="Beall C.J."/>
            <person name="Campbell A.G."/>
            <person name="Griffen A.L."/>
            <person name="Podar M."/>
            <person name="Leys E.J."/>
        </authorList>
    </citation>
    <scope>NUCLEOTIDE SEQUENCE [LARGE SCALE GENOMIC DNA]</scope>
    <source>
        <strain evidence="1">Cell 2</strain>
    </source>
</reference>
<dbReference type="PATRIC" id="fig|1411148.3.peg.2390"/>
<proteinExistence type="predicted"/>
<dbReference type="Proteomes" id="UP000018837">
    <property type="component" value="Unassembled WGS sequence"/>
</dbReference>
<organism evidence="1 2">
    <name type="scientific">Tannerella sp. oral taxon BU063 isolate Cell 2</name>
    <dbReference type="NCBI Taxonomy" id="1411148"/>
    <lineage>
        <taxon>Bacteria</taxon>
        <taxon>Pseudomonadati</taxon>
        <taxon>Bacteroidota</taxon>
        <taxon>Bacteroidia</taxon>
        <taxon>Bacteroidales</taxon>
        <taxon>Tannerellaceae</taxon>
        <taxon>Tannerella</taxon>
    </lineage>
</organism>
<evidence type="ECO:0000313" key="1">
    <source>
        <dbReference type="EMBL" id="ETK00580.1"/>
    </source>
</evidence>
<name>W2C082_9BACT</name>
<comment type="caution">
    <text evidence="1">The sequence shown here is derived from an EMBL/GenBank/DDBJ whole genome shotgun (WGS) entry which is preliminary data.</text>
</comment>
<sequence length="138" mass="14899">MKPHHGDPNQALVWGGCGRQRSLARYKANPTSFLYQANFPGLGRGLRRASGTPAKYAGYQADFPGLGRGLRGASGTPAKYAEYQADFPGLGRGLRGASGTPAKYAEYQADFLGLGRGLRSLKQVLDWPSFTEIEFITT</sequence>
<protein>
    <submittedName>
        <fullName evidence="1">Uncharacterized protein</fullName>
    </submittedName>
</protein>
<accession>W2C082</accession>
<dbReference type="EMBL" id="AYUF01000499">
    <property type="protein sequence ID" value="ETK00580.1"/>
    <property type="molecule type" value="Genomic_DNA"/>
</dbReference>